<organism evidence="5 6">
    <name type="scientific">Hirsutella minnesotensis 3608</name>
    <dbReference type="NCBI Taxonomy" id="1043627"/>
    <lineage>
        <taxon>Eukaryota</taxon>
        <taxon>Fungi</taxon>
        <taxon>Dikarya</taxon>
        <taxon>Ascomycota</taxon>
        <taxon>Pezizomycotina</taxon>
        <taxon>Sordariomycetes</taxon>
        <taxon>Hypocreomycetidae</taxon>
        <taxon>Hypocreales</taxon>
        <taxon>Ophiocordycipitaceae</taxon>
        <taxon>Hirsutella</taxon>
    </lineage>
</organism>
<dbReference type="Pfam" id="PF01083">
    <property type="entry name" value="Cutinase"/>
    <property type="match status" value="1"/>
</dbReference>
<evidence type="ECO:0000313" key="6">
    <source>
        <dbReference type="Proteomes" id="UP000054481"/>
    </source>
</evidence>
<evidence type="ECO:0000313" key="5">
    <source>
        <dbReference type="EMBL" id="KJZ73308.1"/>
    </source>
</evidence>
<dbReference type="InterPro" id="IPR029058">
    <property type="entry name" value="AB_hydrolase_fold"/>
</dbReference>
<keyword evidence="4" id="KW-0732">Signal</keyword>
<feature type="region of interest" description="Disordered" evidence="3">
    <location>
        <begin position="233"/>
        <end position="280"/>
    </location>
</feature>
<dbReference type="SMART" id="SM01110">
    <property type="entry name" value="Cutinase"/>
    <property type="match status" value="1"/>
</dbReference>
<name>A0A0F7ZTL2_9HYPO</name>
<evidence type="ECO:0000256" key="3">
    <source>
        <dbReference type="SAM" id="MobiDB-lite"/>
    </source>
</evidence>
<dbReference type="PANTHER" id="PTHR33630:SF9">
    <property type="entry name" value="CUTINASE 4"/>
    <property type="match status" value="1"/>
</dbReference>
<evidence type="ECO:0000256" key="1">
    <source>
        <dbReference type="ARBA" id="ARBA00022801"/>
    </source>
</evidence>
<dbReference type="AlphaFoldDB" id="A0A0F7ZTL2"/>
<dbReference type="InterPro" id="IPR000675">
    <property type="entry name" value="Cutinase/axe"/>
</dbReference>
<reference evidence="5 6" key="1">
    <citation type="journal article" date="2014" name="Genome Biol. Evol.">
        <title>Comparative genomics and transcriptomics analyses reveal divergent lifestyle features of nematode endoparasitic fungus Hirsutella minnesotensis.</title>
        <authorList>
            <person name="Lai Y."/>
            <person name="Liu K."/>
            <person name="Zhang X."/>
            <person name="Zhang X."/>
            <person name="Li K."/>
            <person name="Wang N."/>
            <person name="Shu C."/>
            <person name="Wu Y."/>
            <person name="Wang C."/>
            <person name="Bushley K.E."/>
            <person name="Xiang M."/>
            <person name="Liu X."/>
        </authorList>
    </citation>
    <scope>NUCLEOTIDE SEQUENCE [LARGE SCALE GENOMIC DNA]</scope>
    <source>
        <strain evidence="5 6">3608</strain>
    </source>
</reference>
<dbReference type="SUPFAM" id="SSF53474">
    <property type="entry name" value="alpha/beta-Hydrolases"/>
    <property type="match status" value="1"/>
</dbReference>
<evidence type="ECO:0000256" key="4">
    <source>
        <dbReference type="SAM" id="SignalP"/>
    </source>
</evidence>
<dbReference type="PANTHER" id="PTHR33630">
    <property type="entry name" value="CUTINASE RV1984C-RELATED-RELATED"/>
    <property type="match status" value="1"/>
</dbReference>
<dbReference type="Proteomes" id="UP000054481">
    <property type="component" value="Unassembled WGS sequence"/>
</dbReference>
<proteinExistence type="predicted"/>
<gene>
    <name evidence="5" type="ORF">HIM_07312</name>
</gene>
<dbReference type="GO" id="GO:0052689">
    <property type="term" value="F:carboxylic ester hydrolase activity"/>
    <property type="evidence" value="ECO:0007669"/>
    <property type="project" value="UniProtKB-ARBA"/>
</dbReference>
<keyword evidence="2" id="KW-1015">Disulfide bond</keyword>
<evidence type="ECO:0000256" key="2">
    <source>
        <dbReference type="ARBA" id="ARBA00023157"/>
    </source>
</evidence>
<accession>A0A0F7ZTL2</accession>
<dbReference type="Gene3D" id="3.40.50.1820">
    <property type="entry name" value="alpha/beta hydrolase"/>
    <property type="match status" value="1"/>
</dbReference>
<protein>
    <recommendedName>
        <fullName evidence="7">Cutinase</fullName>
    </recommendedName>
</protein>
<feature type="chain" id="PRO_5002526085" description="Cutinase" evidence="4">
    <location>
        <begin position="21"/>
        <end position="309"/>
    </location>
</feature>
<keyword evidence="6" id="KW-1185">Reference proteome</keyword>
<dbReference type="SMR" id="A0A0F7ZTL2"/>
<dbReference type="OrthoDB" id="2586582at2759"/>
<evidence type="ECO:0008006" key="7">
    <source>
        <dbReference type="Google" id="ProtNLM"/>
    </source>
</evidence>
<feature type="compositionally biased region" description="Low complexity" evidence="3">
    <location>
        <begin position="257"/>
        <end position="280"/>
    </location>
</feature>
<keyword evidence="1" id="KW-0378">Hydrolase</keyword>
<sequence>MRVFAASIAALAAGAASAAAQGNVTSCASGLYLLVARGTTEPPGPGISGDLADNIAEEIKGSEVVSLDYPATLFDPDYKDSVALGARGMHDEVEEYAKLCPRSKIAIIGYSQGAQLTMDAFCGVGDASFGNTTRLPSDMVKKNVVAIVLFGDPTHVANTTYDKGTSIRDGIFTRDDATVKVCEGYSDRLVSYCDTGDTYCDAGRNRTVHVSYIYRYGDEVRKFVVDRYNKATNAGNNSTTTSRPSPTATGFTTVEPSASASSGSSSTSSSSPTSTSSAGSKSSAASISFAGNSAYLALSLAIAAAFQVL</sequence>
<feature type="signal peptide" evidence="4">
    <location>
        <begin position="1"/>
        <end position="20"/>
    </location>
</feature>
<feature type="compositionally biased region" description="Low complexity" evidence="3">
    <location>
        <begin position="233"/>
        <end position="249"/>
    </location>
</feature>
<dbReference type="EMBL" id="KQ030536">
    <property type="protein sequence ID" value="KJZ73308.1"/>
    <property type="molecule type" value="Genomic_DNA"/>
</dbReference>